<accession>A0AAE0ZXV4</accession>
<organism evidence="2 3">
    <name type="scientific">Elysia crispata</name>
    <name type="common">lettuce slug</name>
    <dbReference type="NCBI Taxonomy" id="231223"/>
    <lineage>
        <taxon>Eukaryota</taxon>
        <taxon>Metazoa</taxon>
        <taxon>Spiralia</taxon>
        <taxon>Lophotrochozoa</taxon>
        <taxon>Mollusca</taxon>
        <taxon>Gastropoda</taxon>
        <taxon>Heterobranchia</taxon>
        <taxon>Euthyneura</taxon>
        <taxon>Panpulmonata</taxon>
        <taxon>Sacoglossa</taxon>
        <taxon>Placobranchoidea</taxon>
        <taxon>Plakobranchidae</taxon>
        <taxon>Elysia</taxon>
    </lineage>
</organism>
<dbReference type="EMBL" id="JAWDGP010003094">
    <property type="protein sequence ID" value="KAK3777303.1"/>
    <property type="molecule type" value="Genomic_DNA"/>
</dbReference>
<proteinExistence type="predicted"/>
<feature type="compositionally biased region" description="Polar residues" evidence="1">
    <location>
        <begin position="43"/>
        <end position="52"/>
    </location>
</feature>
<protein>
    <recommendedName>
        <fullName evidence="4">DNA polymerase delta subunit 4</fullName>
    </recommendedName>
</protein>
<evidence type="ECO:0000313" key="2">
    <source>
        <dbReference type="EMBL" id="KAK3777303.1"/>
    </source>
</evidence>
<evidence type="ECO:0000313" key="3">
    <source>
        <dbReference type="Proteomes" id="UP001283361"/>
    </source>
</evidence>
<gene>
    <name evidence="2" type="ORF">RRG08_017441</name>
</gene>
<feature type="region of interest" description="Disordered" evidence="1">
    <location>
        <begin position="33"/>
        <end position="52"/>
    </location>
</feature>
<sequence>MCCGTTCTIYQRVPSEISMASISNAFVQRKRIARKSKKESATRNEPSTSATDFATKKDHDVLKQFDLTLEYGPCIGISRLDRWERAEKHGLNPPSEVKDLVTSHASDPLYTECLWNDYTTLR</sequence>
<evidence type="ECO:0008006" key="4">
    <source>
        <dbReference type="Google" id="ProtNLM"/>
    </source>
</evidence>
<keyword evidence="3" id="KW-1185">Reference proteome</keyword>
<name>A0AAE0ZXV4_9GAST</name>
<dbReference type="GO" id="GO:0006261">
    <property type="term" value="P:DNA-templated DNA replication"/>
    <property type="evidence" value="ECO:0007669"/>
    <property type="project" value="TreeGrafter"/>
</dbReference>
<dbReference type="Pfam" id="PF04081">
    <property type="entry name" value="DNA_pol_delta_4"/>
    <property type="match status" value="1"/>
</dbReference>
<dbReference type="GO" id="GO:0043625">
    <property type="term" value="C:delta DNA polymerase complex"/>
    <property type="evidence" value="ECO:0007669"/>
    <property type="project" value="TreeGrafter"/>
</dbReference>
<dbReference type="Proteomes" id="UP001283361">
    <property type="component" value="Unassembled WGS sequence"/>
</dbReference>
<dbReference type="GO" id="GO:0000731">
    <property type="term" value="P:DNA synthesis involved in DNA repair"/>
    <property type="evidence" value="ECO:0007669"/>
    <property type="project" value="InterPro"/>
</dbReference>
<evidence type="ECO:0000256" key="1">
    <source>
        <dbReference type="SAM" id="MobiDB-lite"/>
    </source>
</evidence>
<reference evidence="2" key="1">
    <citation type="journal article" date="2023" name="G3 (Bethesda)">
        <title>A reference genome for the long-term kleptoplast-retaining sea slug Elysia crispata morphotype clarki.</title>
        <authorList>
            <person name="Eastman K.E."/>
            <person name="Pendleton A.L."/>
            <person name="Shaikh M.A."/>
            <person name="Suttiyut T."/>
            <person name="Ogas R."/>
            <person name="Tomko P."/>
            <person name="Gavelis G."/>
            <person name="Widhalm J.R."/>
            <person name="Wisecaver J.H."/>
        </authorList>
    </citation>
    <scope>NUCLEOTIDE SEQUENCE</scope>
    <source>
        <strain evidence="2">ECLA1</strain>
    </source>
</reference>
<dbReference type="PANTHER" id="PTHR14303">
    <property type="entry name" value="DNA POLYMERASE DELTA SUBUNIT 4"/>
    <property type="match status" value="1"/>
</dbReference>
<dbReference type="GO" id="GO:0003887">
    <property type="term" value="F:DNA-directed DNA polymerase activity"/>
    <property type="evidence" value="ECO:0007669"/>
    <property type="project" value="TreeGrafter"/>
</dbReference>
<dbReference type="PANTHER" id="PTHR14303:SF0">
    <property type="entry name" value="DNA POLYMERASE DELTA SUBUNIT 4"/>
    <property type="match status" value="1"/>
</dbReference>
<comment type="caution">
    <text evidence="2">The sequence shown here is derived from an EMBL/GenBank/DDBJ whole genome shotgun (WGS) entry which is preliminary data.</text>
</comment>
<dbReference type="AlphaFoldDB" id="A0AAE0ZXV4"/>
<dbReference type="InterPro" id="IPR007218">
    <property type="entry name" value="DNA_pol_delta_4"/>
</dbReference>